<dbReference type="AlphaFoldDB" id="A0A1W5CUR3"/>
<keyword evidence="5" id="KW-0460">Magnesium</keyword>
<dbReference type="GO" id="GO:0005524">
    <property type="term" value="F:ATP binding"/>
    <property type="evidence" value="ECO:0007669"/>
    <property type="project" value="TreeGrafter"/>
</dbReference>
<dbReference type="GO" id="GO:0005739">
    <property type="term" value="C:mitochondrion"/>
    <property type="evidence" value="ECO:0007669"/>
    <property type="project" value="TreeGrafter"/>
</dbReference>
<dbReference type="GO" id="GO:0048029">
    <property type="term" value="F:monosaccharide binding"/>
    <property type="evidence" value="ECO:0007669"/>
    <property type="project" value="TreeGrafter"/>
</dbReference>
<dbReference type="GO" id="GO:0005945">
    <property type="term" value="C:6-phosphofructokinase complex"/>
    <property type="evidence" value="ECO:0007669"/>
    <property type="project" value="TreeGrafter"/>
</dbReference>
<accession>A0A1W5CUR3</accession>
<evidence type="ECO:0000313" key="9">
    <source>
        <dbReference type="EMBL" id="SLM34634.1"/>
    </source>
</evidence>
<evidence type="ECO:0000313" key="10">
    <source>
        <dbReference type="Proteomes" id="UP000192927"/>
    </source>
</evidence>
<evidence type="ECO:0000256" key="7">
    <source>
        <dbReference type="SAM" id="MobiDB-lite"/>
    </source>
</evidence>
<name>A0A1W5CUR3_9LECA</name>
<dbReference type="EMBL" id="FWEW01000358">
    <property type="protein sequence ID" value="SLM34634.1"/>
    <property type="molecule type" value="Genomic_DNA"/>
</dbReference>
<evidence type="ECO:0000256" key="5">
    <source>
        <dbReference type="ARBA" id="ARBA00022842"/>
    </source>
</evidence>
<dbReference type="GO" id="GO:0003872">
    <property type="term" value="F:6-phosphofructokinase activity"/>
    <property type="evidence" value="ECO:0007669"/>
    <property type="project" value="UniProtKB-EC"/>
</dbReference>
<comment type="catalytic activity">
    <reaction evidence="6">
        <text>beta-D-fructose 6-phosphate + ATP = beta-D-fructose 1,6-bisphosphate + ADP + H(+)</text>
        <dbReference type="Rhea" id="RHEA:16109"/>
        <dbReference type="ChEBI" id="CHEBI:15378"/>
        <dbReference type="ChEBI" id="CHEBI:30616"/>
        <dbReference type="ChEBI" id="CHEBI:32966"/>
        <dbReference type="ChEBI" id="CHEBI:57634"/>
        <dbReference type="ChEBI" id="CHEBI:456216"/>
        <dbReference type="EC" id="2.7.1.11"/>
    </reaction>
</comment>
<dbReference type="GO" id="GO:0042802">
    <property type="term" value="F:identical protein binding"/>
    <property type="evidence" value="ECO:0007669"/>
    <property type="project" value="TreeGrafter"/>
</dbReference>
<keyword evidence="1" id="KW-0021">Allosteric enzyme</keyword>
<keyword evidence="3" id="KW-0479">Metal-binding</keyword>
<keyword evidence="10" id="KW-1185">Reference proteome</keyword>
<evidence type="ECO:0000256" key="6">
    <source>
        <dbReference type="ARBA" id="ARBA00048070"/>
    </source>
</evidence>
<dbReference type="GO" id="GO:0070095">
    <property type="term" value="F:fructose-6-phosphate binding"/>
    <property type="evidence" value="ECO:0007669"/>
    <property type="project" value="TreeGrafter"/>
</dbReference>
<dbReference type="InterPro" id="IPR015912">
    <property type="entry name" value="Phosphofructokinase_CS"/>
</dbReference>
<feature type="compositionally biased region" description="Basic and acidic residues" evidence="7">
    <location>
        <begin position="1"/>
        <end position="12"/>
    </location>
</feature>
<reference evidence="10" key="1">
    <citation type="submission" date="2017-03" db="EMBL/GenBank/DDBJ databases">
        <authorList>
            <person name="Sharma R."/>
            <person name="Thines M."/>
        </authorList>
    </citation>
    <scope>NUCLEOTIDE SEQUENCE [LARGE SCALE GENOMIC DNA]</scope>
</reference>
<protein>
    <submittedName>
        <fullName evidence="9">6-phosphofructokinase</fullName>
    </submittedName>
</protein>
<dbReference type="GO" id="GO:0046872">
    <property type="term" value="F:metal ion binding"/>
    <property type="evidence" value="ECO:0007669"/>
    <property type="project" value="UniProtKB-KW"/>
</dbReference>
<dbReference type="GO" id="GO:0016208">
    <property type="term" value="F:AMP binding"/>
    <property type="evidence" value="ECO:0007669"/>
    <property type="project" value="TreeGrafter"/>
</dbReference>
<organism evidence="9 10">
    <name type="scientific">Lasallia pustulata</name>
    <dbReference type="NCBI Taxonomy" id="136370"/>
    <lineage>
        <taxon>Eukaryota</taxon>
        <taxon>Fungi</taxon>
        <taxon>Dikarya</taxon>
        <taxon>Ascomycota</taxon>
        <taxon>Pezizomycotina</taxon>
        <taxon>Lecanoromycetes</taxon>
        <taxon>OSLEUM clade</taxon>
        <taxon>Umbilicariomycetidae</taxon>
        <taxon>Umbilicariales</taxon>
        <taxon>Umbilicariaceae</taxon>
        <taxon>Lasallia</taxon>
    </lineage>
</organism>
<dbReference type="PANTHER" id="PTHR13697:SF4">
    <property type="entry name" value="ATP-DEPENDENT 6-PHOSPHOFRUCTOKINASE"/>
    <property type="match status" value="1"/>
</dbReference>
<evidence type="ECO:0000259" key="8">
    <source>
        <dbReference type="Pfam" id="PF00365"/>
    </source>
</evidence>
<dbReference type="SUPFAM" id="SSF53784">
    <property type="entry name" value="Phosphofructokinase"/>
    <property type="match status" value="1"/>
</dbReference>
<dbReference type="InterPro" id="IPR035966">
    <property type="entry name" value="PKF_sf"/>
</dbReference>
<dbReference type="Proteomes" id="UP000192927">
    <property type="component" value="Unassembled WGS sequence"/>
</dbReference>
<dbReference type="Pfam" id="PF00365">
    <property type="entry name" value="PFK"/>
    <property type="match status" value="1"/>
</dbReference>
<proteinExistence type="predicted"/>
<evidence type="ECO:0000256" key="1">
    <source>
        <dbReference type="ARBA" id="ARBA00022533"/>
    </source>
</evidence>
<evidence type="ECO:0000256" key="2">
    <source>
        <dbReference type="ARBA" id="ARBA00022679"/>
    </source>
</evidence>
<dbReference type="Gene3D" id="3.40.50.450">
    <property type="match status" value="1"/>
</dbReference>
<evidence type="ECO:0000256" key="3">
    <source>
        <dbReference type="ARBA" id="ARBA00022723"/>
    </source>
</evidence>
<dbReference type="GO" id="GO:0030388">
    <property type="term" value="P:fructose 1,6-bisphosphate metabolic process"/>
    <property type="evidence" value="ECO:0007669"/>
    <property type="project" value="TreeGrafter"/>
</dbReference>
<dbReference type="PROSITE" id="PS00433">
    <property type="entry name" value="PHOSPHOFRUCTOKINASE"/>
    <property type="match status" value="1"/>
</dbReference>
<evidence type="ECO:0000256" key="4">
    <source>
        <dbReference type="ARBA" id="ARBA00022777"/>
    </source>
</evidence>
<dbReference type="GO" id="GO:0006002">
    <property type="term" value="P:fructose 6-phosphate metabolic process"/>
    <property type="evidence" value="ECO:0007669"/>
    <property type="project" value="TreeGrafter"/>
</dbReference>
<dbReference type="InterPro" id="IPR000023">
    <property type="entry name" value="Phosphofructokinase_dom"/>
</dbReference>
<feature type="region of interest" description="Disordered" evidence="7">
    <location>
        <begin position="1"/>
        <end position="29"/>
    </location>
</feature>
<dbReference type="GO" id="GO:0061621">
    <property type="term" value="P:canonical glycolysis"/>
    <property type="evidence" value="ECO:0007669"/>
    <property type="project" value="TreeGrafter"/>
</dbReference>
<sequence>MIREESKGRFESRFAVPGHVQQGGTPSPMDRVRAVRLAAKCMQHIEDFAGQSKDEIAADDMSAAVIGIKCASVVFGEMERLEREETDWKDRRPKNEFWIGLKSMVDTLSGRPKPTDCCSGCGRSSL</sequence>
<keyword evidence="2" id="KW-0808">Transferase</keyword>
<feature type="domain" description="Phosphofructokinase" evidence="8">
    <location>
        <begin position="5"/>
        <end position="45"/>
    </location>
</feature>
<keyword evidence="4 9" id="KW-0418">Kinase</keyword>
<dbReference type="UniPathway" id="UPA00109">
    <property type="reaction ID" value="UER00182"/>
</dbReference>
<dbReference type="PANTHER" id="PTHR13697">
    <property type="entry name" value="PHOSPHOFRUCTOKINASE"/>
    <property type="match status" value="1"/>
</dbReference>